<dbReference type="EMBL" id="WBPB01000074">
    <property type="protein sequence ID" value="KAB2490672.1"/>
    <property type="molecule type" value="Genomic_DNA"/>
</dbReference>
<organism evidence="1 2">
    <name type="scientific">Bacillus cereus</name>
    <dbReference type="NCBI Taxonomy" id="1396"/>
    <lineage>
        <taxon>Bacteria</taxon>
        <taxon>Bacillati</taxon>
        <taxon>Bacillota</taxon>
        <taxon>Bacilli</taxon>
        <taxon>Bacillales</taxon>
        <taxon>Bacillaceae</taxon>
        <taxon>Bacillus</taxon>
        <taxon>Bacillus cereus group</taxon>
    </lineage>
</organism>
<name>A0AB34CXS6_BACCE</name>
<dbReference type="AlphaFoldDB" id="A0AB34CXS6"/>
<dbReference type="Proteomes" id="UP000477920">
    <property type="component" value="Unassembled WGS sequence"/>
</dbReference>
<evidence type="ECO:0000313" key="2">
    <source>
        <dbReference type="Proteomes" id="UP000477920"/>
    </source>
</evidence>
<evidence type="ECO:0000313" key="1">
    <source>
        <dbReference type="EMBL" id="KAB2490672.1"/>
    </source>
</evidence>
<gene>
    <name evidence="1" type="ORF">F8158_25500</name>
</gene>
<proteinExistence type="predicted"/>
<protein>
    <submittedName>
        <fullName evidence="1">Uncharacterized protein</fullName>
    </submittedName>
</protein>
<reference evidence="1 2" key="1">
    <citation type="submission" date="2019-10" db="EMBL/GenBank/DDBJ databases">
        <title>Bacillus from the desert of Cuatro Cinegas, Coahuila.</title>
        <authorList>
            <person name="Olmedo-Alvarez G."/>
            <person name="Saldana S."/>
            <person name="Barcelo D."/>
        </authorList>
    </citation>
    <scope>NUCLEOTIDE SEQUENCE [LARGE SCALE GENOMIC DNA]</scope>
    <source>
        <strain evidence="1 2">CH101a_3T</strain>
    </source>
</reference>
<sequence>MASPHVIQKPLLLLEALLPWPLFLSGRNSCRRYLVFIKYISHVLNEKEYENKGYFCGRFLK</sequence>
<accession>A0AB34CXS6</accession>
<comment type="caution">
    <text evidence="1">The sequence shown here is derived from an EMBL/GenBank/DDBJ whole genome shotgun (WGS) entry which is preliminary data.</text>
</comment>